<dbReference type="GeneTree" id="ENSGT00530000064499"/>
<feature type="signal peptide" evidence="2">
    <location>
        <begin position="1"/>
        <end position="29"/>
    </location>
</feature>
<evidence type="ECO:0008006" key="5">
    <source>
        <dbReference type="Google" id="ProtNLM"/>
    </source>
</evidence>
<dbReference type="Proteomes" id="UP000005447">
    <property type="component" value="Unassembled WGS sequence"/>
</dbReference>
<evidence type="ECO:0000313" key="4">
    <source>
        <dbReference type="Proteomes" id="UP000005447"/>
    </source>
</evidence>
<reference evidence="3" key="2">
    <citation type="submission" date="2025-08" db="UniProtKB">
        <authorList>
            <consortium name="Ensembl"/>
        </authorList>
    </citation>
    <scope>IDENTIFICATION</scope>
    <source>
        <strain evidence="3">2N</strain>
    </source>
</reference>
<dbReference type="VEuPathDB" id="HostDB:ENSCPOG00000039282"/>
<keyword evidence="2" id="KW-0732">Signal</keyword>
<name>A0A286XQX2_CAVPO</name>
<dbReference type="GO" id="GO:0005125">
    <property type="term" value="F:cytokine activity"/>
    <property type="evidence" value="ECO:0007669"/>
    <property type="project" value="InterPro"/>
</dbReference>
<sequence length="174" mass="19387">VMSHCPMAPPSRVFQMFGALLLLAASLSAQNTRWDRPTCTEGVVSVSRGGRAVLACNSSNPFVYITIRLCTHGQNQTIFDKKTPGNFSMGAWQLEVRGGWAQLVIQPTQDAHAGLYLWHLQGLQRHNKETRLNVSEPQEHELERGPLLSMSPEPQEHELEWGPLLSMSPDETLS</sequence>
<dbReference type="Ensembl" id="ENSCPOT00000038143.1">
    <property type="protein sequence ID" value="ENSCPOP00000027676.1"/>
    <property type="gene ID" value="ENSCPOG00000039282.1"/>
</dbReference>
<evidence type="ECO:0000313" key="3">
    <source>
        <dbReference type="Ensembl" id="ENSCPOP00000027676.1"/>
    </source>
</evidence>
<gene>
    <name evidence="3" type="primary">LOC100716339</name>
</gene>
<accession>A0A286XQX2</accession>
<dbReference type="GO" id="GO:0006955">
    <property type="term" value="P:immune response"/>
    <property type="evidence" value="ECO:0007669"/>
    <property type="project" value="InterPro"/>
</dbReference>
<dbReference type="PANTHER" id="PTHR15123:SF5">
    <property type="entry name" value="SECRETED AND TRANSMEMBRANE PROTEIN 1"/>
    <property type="match status" value="1"/>
</dbReference>
<protein>
    <recommendedName>
        <fullName evidence="5">Secreted and transmembrane 1</fullName>
    </recommendedName>
</protein>
<feature type="compositionally biased region" description="Basic and acidic residues" evidence="1">
    <location>
        <begin position="131"/>
        <end position="144"/>
    </location>
</feature>
<keyword evidence="4" id="KW-1185">Reference proteome</keyword>
<organism evidence="3 4">
    <name type="scientific">Cavia porcellus</name>
    <name type="common">Guinea pig</name>
    <dbReference type="NCBI Taxonomy" id="10141"/>
    <lineage>
        <taxon>Eukaryota</taxon>
        <taxon>Metazoa</taxon>
        <taxon>Chordata</taxon>
        <taxon>Craniata</taxon>
        <taxon>Vertebrata</taxon>
        <taxon>Euteleostomi</taxon>
        <taxon>Mammalia</taxon>
        <taxon>Eutheria</taxon>
        <taxon>Euarchontoglires</taxon>
        <taxon>Glires</taxon>
        <taxon>Rodentia</taxon>
        <taxon>Hystricomorpha</taxon>
        <taxon>Caviidae</taxon>
        <taxon>Cavia</taxon>
    </lineage>
</organism>
<dbReference type="PANTHER" id="PTHR15123">
    <property type="entry name" value="SECRETED AND TRANSMEMBRANE PROTEIN 1"/>
    <property type="match status" value="1"/>
</dbReference>
<reference evidence="4" key="1">
    <citation type="journal article" date="2011" name="Nature">
        <title>A high-resolution map of human evolutionary constraint using 29 mammals.</title>
        <authorList>
            <person name="Lindblad-Toh K."/>
            <person name="Garber M."/>
            <person name="Zuk O."/>
            <person name="Lin M.F."/>
            <person name="Parker B.J."/>
            <person name="Washietl S."/>
            <person name="Kheradpour P."/>
            <person name="Ernst J."/>
            <person name="Jordan G."/>
            <person name="Mauceli E."/>
            <person name="Ward L.D."/>
            <person name="Lowe C.B."/>
            <person name="Holloway A.K."/>
            <person name="Clamp M."/>
            <person name="Gnerre S."/>
            <person name="Alfoldi J."/>
            <person name="Beal K."/>
            <person name="Chang J."/>
            <person name="Clawson H."/>
            <person name="Cuff J."/>
            <person name="Di Palma F."/>
            <person name="Fitzgerald S."/>
            <person name="Flicek P."/>
            <person name="Guttman M."/>
            <person name="Hubisz M.J."/>
            <person name="Jaffe D.B."/>
            <person name="Jungreis I."/>
            <person name="Kent W.J."/>
            <person name="Kostka D."/>
            <person name="Lara M."/>
            <person name="Martins A.L."/>
            <person name="Massingham T."/>
            <person name="Moltke I."/>
            <person name="Raney B.J."/>
            <person name="Rasmussen M.D."/>
            <person name="Robinson J."/>
            <person name="Stark A."/>
            <person name="Vilella A.J."/>
            <person name="Wen J."/>
            <person name="Xie X."/>
            <person name="Zody M.C."/>
            <person name="Baldwin J."/>
            <person name="Bloom T."/>
            <person name="Chin C.W."/>
            <person name="Heiman D."/>
            <person name="Nicol R."/>
            <person name="Nusbaum C."/>
            <person name="Young S."/>
            <person name="Wilkinson J."/>
            <person name="Worley K.C."/>
            <person name="Kovar C.L."/>
            <person name="Muzny D.M."/>
            <person name="Gibbs R.A."/>
            <person name="Cree A."/>
            <person name="Dihn H.H."/>
            <person name="Fowler G."/>
            <person name="Jhangiani S."/>
            <person name="Joshi V."/>
            <person name="Lee S."/>
            <person name="Lewis L.R."/>
            <person name="Nazareth L.V."/>
            <person name="Okwuonu G."/>
            <person name="Santibanez J."/>
            <person name="Warren W.C."/>
            <person name="Mardis E.R."/>
            <person name="Weinstock G.M."/>
            <person name="Wilson R.K."/>
            <person name="Delehaunty K."/>
            <person name="Dooling D."/>
            <person name="Fronik C."/>
            <person name="Fulton L."/>
            <person name="Fulton B."/>
            <person name="Graves T."/>
            <person name="Minx P."/>
            <person name="Sodergren E."/>
            <person name="Birney E."/>
            <person name="Margulies E.H."/>
            <person name="Herrero J."/>
            <person name="Green E.D."/>
            <person name="Haussler D."/>
            <person name="Siepel A."/>
            <person name="Goldman N."/>
            <person name="Pollard K.S."/>
            <person name="Pedersen J.S."/>
            <person name="Lander E.S."/>
            <person name="Kellis M."/>
        </authorList>
    </citation>
    <scope>NUCLEOTIDE SEQUENCE [LARGE SCALE GENOMIC DNA]</scope>
    <source>
        <strain evidence="4">2N</strain>
    </source>
</reference>
<dbReference type="InParanoid" id="A0A286XQX2"/>
<feature type="region of interest" description="Disordered" evidence="1">
    <location>
        <begin position="131"/>
        <end position="174"/>
    </location>
</feature>
<dbReference type="AlphaFoldDB" id="A0A286XQX2"/>
<reference evidence="3" key="3">
    <citation type="submission" date="2025-09" db="UniProtKB">
        <authorList>
            <consortium name="Ensembl"/>
        </authorList>
    </citation>
    <scope>IDENTIFICATION</scope>
    <source>
        <strain evidence="3">2N</strain>
    </source>
</reference>
<dbReference type="eggNOG" id="ENOG502TM1B">
    <property type="taxonomic scope" value="Eukaryota"/>
</dbReference>
<dbReference type="GO" id="GO:0016020">
    <property type="term" value="C:membrane"/>
    <property type="evidence" value="ECO:0007669"/>
    <property type="project" value="TreeGrafter"/>
</dbReference>
<dbReference type="InterPro" id="IPR033231">
    <property type="entry name" value="SECTM1"/>
</dbReference>
<evidence type="ECO:0000256" key="2">
    <source>
        <dbReference type="SAM" id="SignalP"/>
    </source>
</evidence>
<feature type="chain" id="PRO_5012380280" description="Secreted and transmembrane 1" evidence="2">
    <location>
        <begin position="30"/>
        <end position="174"/>
    </location>
</feature>
<dbReference type="FunCoup" id="A0A286XQX2">
    <property type="interactions" value="61"/>
</dbReference>
<dbReference type="Bgee" id="ENSCPOG00000039282">
    <property type="expression patterns" value="Expressed in adult mammalian kidney and 4 other cell types or tissues"/>
</dbReference>
<proteinExistence type="predicted"/>
<evidence type="ECO:0000256" key="1">
    <source>
        <dbReference type="SAM" id="MobiDB-lite"/>
    </source>
</evidence>
<dbReference type="OMA" id="ITIRLCT"/>
<dbReference type="EMBL" id="AAKN02047354">
    <property type="status" value="NOT_ANNOTATED_CDS"/>
    <property type="molecule type" value="Genomic_DNA"/>
</dbReference>